<feature type="binding site" evidence="7">
    <location>
        <position position="64"/>
    </location>
    <ligand>
        <name>tRNA</name>
        <dbReference type="ChEBI" id="CHEBI:17843"/>
    </ligand>
</feature>
<dbReference type="NCBIfam" id="TIGR00447">
    <property type="entry name" value="pth"/>
    <property type="match status" value="1"/>
</dbReference>
<organism evidence="10">
    <name type="scientific">candidate division WOR-3 bacterium</name>
    <dbReference type="NCBI Taxonomy" id="2052148"/>
    <lineage>
        <taxon>Bacteria</taxon>
        <taxon>Bacteria division WOR-3</taxon>
    </lineage>
</organism>
<comment type="subcellular location">
    <subcellularLocation>
        <location evidence="7">Cytoplasm</location>
    </subcellularLocation>
</comment>
<keyword evidence="2 7" id="KW-0820">tRNA-binding</keyword>
<accession>A0A7C6EH53</accession>
<evidence type="ECO:0000256" key="9">
    <source>
        <dbReference type="RuleBase" id="RU004320"/>
    </source>
</evidence>
<dbReference type="PROSITE" id="PS01195">
    <property type="entry name" value="PEPT_TRNA_HYDROL_1"/>
    <property type="match status" value="1"/>
</dbReference>
<dbReference type="InterPro" id="IPR036416">
    <property type="entry name" value="Pept_tRNA_hydro_sf"/>
</dbReference>
<dbReference type="GO" id="GO:0004045">
    <property type="term" value="F:peptidyl-tRNA hydrolase activity"/>
    <property type="evidence" value="ECO:0007669"/>
    <property type="project" value="UniProtKB-UniRule"/>
</dbReference>
<protein>
    <recommendedName>
        <fullName evidence="6 7">Peptidyl-tRNA hydrolase</fullName>
        <shortName evidence="7">Pth</shortName>
        <ecNumber evidence="1 7">3.1.1.29</ecNumber>
    </recommendedName>
</protein>
<feature type="site" description="Stabilizes the basic form of H active site to accept a proton" evidence="7">
    <location>
        <position position="100"/>
    </location>
</feature>
<dbReference type="AlphaFoldDB" id="A0A7C6EH53"/>
<dbReference type="GO" id="GO:0072344">
    <property type="term" value="P:rescue of stalled ribosome"/>
    <property type="evidence" value="ECO:0007669"/>
    <property type="project" value="UniProtKB-UniRule"/>
</dbReference>
<evidence type="ECO:0000256" key="2">
    <source>
        <dbReference type="ARBA" id="ARBA00022555"/>
    </source>
</evidence>
<dbReference type="GO" id="GO:0000049">
    <property type="term" value="F:tRNA binding"/>
    <property type="evidence" value="ECO:0007669"/>
    <property type="project" value="UniProtKB-UniRule"/>
</dbReference>
<feature type="binding site" evidence="7">
    <location>
        <position position="13"/>
    </location>
    <ligand>
        <name>tRNA</name>
        <dbReference type="ChEBI" id="CHEBI:17843"/>
    </ligand>
</feature>
<dbReference type="EMBL" id="DTHJ01000113">
    <property type="protein sequence ID" value="HHS63024.1"/>
    <property type="molecule type" value="Genomic_DNA"/>
</dbReference>
<dbReference type="GO" id="GO:0006515">
    <property type="term" value="P:protein quality control for misfolded or incompletely synthesized proteins"/>
    <property type="evidence" value="ECO:0007669"/>
    <property type="project" value="UniProtKB-UniRule"/>
</dbReference>
<evidence type="ECO:0000256" key="3">
    <source>
        <dbReference type="ARBA" id="ARBA00022801"/>
    </source>
</evidence>
<sequence>MIIFGLGNPGSNYKWTRHNVGFLFVDSLAGRYKKKFRKFRDYEKAVIEIAQREIKLIKPLLYMNHSGRVVADLVTKQGLRYLPSEEEKKNEGRDFLIVLDDINLPLGRMRFRAKGSDGGHLGLRSVIEALNTDDFLRLRIGIANDDIINRRIDSADFVLSPFSKEERTIIERMIEKGIEGIEIYITQGFEKAQNFINAFKFL</sequence>
<keyword evidence="4 7" id="KW-0694">RNA-binding</keyword>
<feature type="active site" description="Proton acceptor" evidence="7">
    <location>
        <position position="18"/>
    </location>
</feature>
<dbReference type="Pfam" id="PF01195">
    <property type="entry name" value="Pept_tRNA_hydro"/>
    <property type="match status" value="1"/>
</dbReference>
<comment type="caution">
    <text evidence="7">Lacks conserved residue(s) required for the propagation of feature annotation.</text>
</comment>
<dbReference type="EC" id="3.1.1.29" evidence="1 7"/>
<dbReference type="CDD" id="cd00462">
    <property type="entry name" value="PTH"/>
    <property type="match status" value="1"/>
</dbReference>
<evidence type="ECO:0000256" key="4">
    <source>
        <dbReference type="ARBA" id="ARBA00022884"/>
    </source>
</evidence>
<dbReference type="PANTHER" id="PTHR17224">
    <property type="entry name" value="PEPTIDYL-TRNA HYDROLASE"/>
    <property type="match status" value="1"/>
</dbReference>
<dbReference type="PANTHER" id="PTHR17224:SF1">
    <property type="entry name" value="PEPTIDYL-TRNA HYDROLASE"/>
    <property type="match status" value="1"/>
</dbReference>
<gene>
    <name evidence="7" type="primary">pth</name>
    <name evidence="10" type="ORF">ENV70_05365</name>
</gene>
<dbReference type="SUPFAM" id="SSF53178">
    <property type="entry name" value="Peptidyl-tRNA hydrolase-like"/>
    <property type="match status" value="1"/>
</dbReference>
<reference evidence="10" key="1">
    <citation type="journal article" date="2020" name="mSystems">
        <title>Genome- and Community-Level Interaction Insights into Carbon Utilization and Element Cycling Functions of Hydrothermarchaeota in Hydrothermal Sediment.</title>
        <authorList>
            <person name="Zhou Z."/>
            <person name="Liu Y."/>
            <person name="Xu W."/>
            <person name="Pan J."/>
            <person name="Luo Z.H."/>
            <person name="Li M."/>
        </authorList>
    </citation>
    <scope>NUCLEOTIDE SEQUENCE [LARGE SCALE GENOMIC DNA]</scope>
    <source>
        <strain evidence="10">SpSt-783</strain>
    </source>
</reference>
<evidence type="ECO:0000256" key="5">
    <source>
        <dbReference type="ARBA" id="ARBA00038063"/>
    </source>
</evidence>
<comment type="function">
    <text evidence="7">Hydrolyzes ribosome-free peptidyl-tRNAs (with 1 or more amino acids incorporated), which drop off the ribosome during protein synthesis, or as a result of ribosome stalling.</text>
</comment>
<dbReference type="GO" id="GO:0005737">
    <property type="term" value="C:cytoplasm"/>
    <property type="evidence" value="ECO:0007669"/>
    <property type="project" value="UniProtKB-SubCell"/>
</dbReference>
<feature type="binding site" evidence="7">
    <location>
        <position position="62"/>
    </location>
    <ligand>
        <name>tRNA</name>
        <dbReference type="ChEBI" id="CHEBI:17843"/>
    </ligand>
</feature>
<comment type="caution">
    <text evidence="10">The sequence shown here is derived from an EMBL/GenBank/DDBJ whole genome shotgun (WGS) entry which is preliminary data.</text>
</comment>
<evidence type="ECO:0000256" key="1">
    <source>
        <dbReference type="ARBA" id="ARBA00013260"/>
    </source>
</evidence>
<dbReference type="InterPro" id="IPR001328">
    <property type="entry name" value="Pept_tRNA_hydro"/>
</dbReference>
<comment type="catalytic activity">
    <reaction evidence="7 8">
        <text>an N-acyl-L-alpha-aminoacyl-tRNA + H2O = an N-acyl-L-amino acid + a tRNA + H(+)</text>
        <dbReference type="Rhea" id="RHEA:54448"/>
        <dbReference type="Rhea" id="RHEA-COMP:10123"/>
        <dbReference type="Rhea" id="RHEA-COMP:13883"/>
        <dbReference type="ChEBI" id="CHEBI:15377"/>
        <dbReference type="ChEBI" id="CHEBI:15378"/>
        <dbReference type="ChEBI" id="CHEBI:59874"/>
        <dbReference type="ChEBI" id="CHEBI:78442"/>
        <dbReference type="ChEBI" id="CHEBI:138191"/>
        <dbReference type="EC" id="3.1.1.29"/>
    </reaction>
</comment>
<proteinExistence type="inferred from homology"/>
<dbReference type="InterPro" id="IPR018171">
    <property type="entry name" value="Pept_tRNA_hydro_CS"/>
</dbReference>
<evidence type="ECO:0000256" key="6">
    <source>
        <dbReference type="ARBA" id="ARBA00050038"/>
    </source>
</evidence>
<keyword evidence="7" id="KW-0963">Cytoplasm</keyword>
<feature type="site" description="Discriminates between blocked and unblocked aminoacyl-tRNA" evidence="7">
    <location>
        <position position="8"/>
    </location>
</feature>
<evidence type="ECO:0000256" key="7">
    <source>
        <dbReference type="HAMAP-Rule" id="MF_00083"/>
    </source>
</evidence>
<comment type="function">
    <text evidence="7">Catalyzes the release of premature peptidyl moieties from peptidyl-tRNA molecules trapped in stalled 50S ribosomal subunits, and thus maintains levels of free tRNAs and 50S ribosomes.</text>
</comment>
<dbReference type="HAMAP" id="MF_00083">
    <property type="entry name" value="Pept_tRNA_hydro_bact"/>
    <property type="match status" value="1"/>
</dbReference>
<comment type="similarity">
    <text evidence="5 7 9">Belongs to the PTH family.</text>
</comment>
<dbReference type="Gene3D" id="3.40.50.1470">
    <property type="entry name" value="Peptidyl-tRNA hydrolase"/>
    <property type="match status" value="1"/>
</dbReference>
<name>A0A7C6EH53_UNCW3</name>
<keyword evidence="3 7" id="KW-0378">Hydrolase</keyword>
<comment type="subunit">
    <text evidence="7">Monomer.</text>
</comment>
<evidence type="ECO:0000256" key="8">
    <source>
        <dbReference type="RuleBase" id="RU000673"/>
    </source>
</evidence>
<evidence type="ECO:0000313" key="10">
    <source>
        <dbReference type="EMBL" id="HHS63024.1"/>
    </source>
</evidence>